<feature type="transmembrane region" description="Helical" evidence="7">
    <location>
        <begin position="69"/>
        <end position="93"/>
    </location>
</feature>
<feature type="transmembrane region" description="Helical" evidence="7">
    <location>
        <begin position="20"/>
        <end position="49"/>
    </location>
</feature>
<dbReference type="GO" id="GO:0006508">
    <property type="term" value="P:proteolysis"/>
    <property type="evidence" value="ECO:0007669"/>
    <property type="project" value="UniProtKB-KW"/>
</dbReference>
<dbReference type="GO" id="GO:0016020">
    <property type="term" value="C:membrane"/>
    <property type="evidence" value="ECO:0007669"/>
    <property type="project" value="UniProtKB-SubCell"/>
</dbReference>
<reference evidence="10 11" key="1">
    <citation type="submission" date="2020-01" db="EMBL/GenBank/DDBJ databases">
        <authorList>
            <person name="Kim M.K."/>
        </authorList>
    </citation>
    <scope>NUCLEOTIDE SEQUENCE [LARGE SCALE GENOMIC DNA]</scope>
    <source>
        <strain evidence="10 11">172606-1</strain>
    </source>
</reference>
<organism evidence="10 11">
    <name type="scientific">Rhodocytophaga rosea</name>
    <dbReference type="NCBI Taxonomy" id="2704465"/>
    <lineage>
        <taxon>Bacteria</taxon>
        <taxon>Pseudomonadati</taxon>
        <taxon>Bacteroidota</taxon>
        <taxon>Cytophagia</taxon>
        <taxon>Cytophagales</taxon>
        <taxon>Rhodocytophagaceae</taxon>
        <taxon>Rhodocytophaga</taxon>
    </lineage>
</organism>
<evidence type="ECO:0000256" key="7">
    <source>
        <dbReference type="SAM" id="Phobius"/>
    </source>
</evidence>
<dbReference type="AlphaFoldDB" id="A0A6C0GJH5"/>
<dbReference type="InterPro" id="IPR050925">
    <property type="entry name" value="Rhomboid_protease_S54"/>
</dbReference>
<dbReference type="Gene3D" id="1.20.1540.10">
    <property type="entry name" value="Rhomboid-like"/>
    <property type="match status" value="1"/>
</dbReference>
<dbReference type="InterPro" id="IPR022764">
    <property type="entry name" value="Peptidase_S54_rhomboid_dom"/>
</dbReference>
<dbReference type="Pfam" id="PF01694">
    <property type="entry name" value="Rhomboid"/>
    <property type="match status" value="1"/>
</dbReference>
<dbReference type="InterPro" id="IPR046483">
    <property type="entry name" value="DUF6576"/>
</dbReference>
<evidence type="ECO:0000256" key="1">
    <source>
        <dbReference type="ARBA" id="ARBA00004141"/>
    </source>
</evidence>
<dbReference type="EMBL" id="CP048222">
    <property type="protein sequence ID" value="QHT67812.1"/>
    <property type="molecule type" value="Genomic_DNA"/>
</dbReference>
<dbReference type="SUPFAM" id="SSF144091">
    <property type="entry name" value="Rhomboid-like"/>
    <property type="match status" value="1"/>
</dbReference>
<dbReference type="KEGG" id="rhoz:GXP67_14785"/>
<evidence type="ECO:0000256" key="6">
    <source>
        <dbReference type="ARBA" id="ARBA00023136"/>
    </source>
</evidence>
<gene>
    <name evidence="10" type="ORF">GXP67_14785</name>
</gene>
<evidence type="ECO:0000313" key="10">
    <source>
        <dbReference type="EMBL" id="QHT67812.1"/>
    </source>
</evidence>
<accession>A0A6C0GJH5</accession>
<evidence type="ECO:0000259" key="9">
    <source>
        <dbReference type="Pfam" id="PF20216"/>
    </source>
</evidence>
<keyword evidence="3 7" id="KW-0812">Transmembrane</keyword>
<feature type="domain" description="DUF6576" evidence="9">
    <location>
        <begin position="264"/>
        <end position="298"/>
    </location>
</feature>
<evidence type="ECO:0000256" key="3">
    <source>
        <dbReference type="ARBA" id="ARBA00022692"/>
    </source>
</evidence>
<dbReference type="Pfam" id="PF20216">
    <property type="entry name" value="DUF6576"/>
    <property type="match status" value="1"/>
</dbReference>
<dbReference type="Proteomes" id="UP000480178">
    <property type="component" value="Chromosome"/>
</dbReference>
<proteinExistence type="inferred from homology"/>
<name>A0A6C0GJH5_9BACT</name>
<evidence type="ECO:0000256" key="4">
    <source>
        <dbReference type="ARBA" id="ARBA00022801"/>
    </source>
</evidence>
<comment type="subcellular location">
    <subcellularLocation>
        <location evidence="1">Membrane</location>
        <topology evidence="1">Multi-pass membrane protein</topology>
    </subcellularLocation>
</comment>
<dbReference type="RefSeq" id="WP_162443834.1">
    <property type="nucleotide sequence ID" value="NZ_CP048222.1"/>
</dbReference>
<keyword evidence="4" id="KW-0378">Hydrolase</keyword>
<evidence type="ECO:0000256" key="2">
    <source>
        <dbReference type="ARBA" id="ARBA00009045"/>
    </source>
</evidence>
<dbReference type="InterPro" id="IPR035952">
    <property type="entry name" value="Rhomboid-like_sf"/>
</dbReference>
<feature type="domain" description="Peptidase S54 rhomboid" evidence="8">
    <location>
        <begin position="66"/>
        <end position="210"/>
    </location>
</feature>
<keyword evidence="5 7" id="KW-1133">Transmembrane helix</keyword>
<dbReference type="GO" id="GO:0004252">
    <property type="term" value="F:serine-type endopeptidase activity"/>
    <property type="evidence" value="ECO:0007669"/>
    <property type="project" value="InterPro"/>
</dbReference>
<sequence length="299" mass="33900">MFEDFKGAFSKPNNGLIQIILINVIVFLLLNIFMLMFKWTGLAGWYVYVERNLMLPANLSVFITRPWTLITYFFSHENIFHILSNMLFLYWFGKLIEEYLGNRRLINLYLLGGLAGGILYLLIYNLIPYYNNQIEKSVMLGASGAVYAVVVGAATLMPNYTFFMLLLGPVRIKYIAAFFLVLSFVQLSGDNNAGGQLAHLGGALLGFIFIKQLKKGTDLGQPLTALAESIKKLFAKKPAMKVTYHKKESNRSTVSSYNQTTYTPNQDEIDAILDKISRSGYESLTKEEKQKLFRASQKN</sequence>
<feature type="transmembrane region" description="Helical" evidence="7">
    <location>
        <begin position="139"/>
        <end position="158"/>
    </location>
</feature>
<evidence type="ECO:0000256" key="5">
    <source>
        <dbReference type="ARBA" id="ARBA00022989"/>
    </source>
</evidence>
<dbReference type="PANTHER" id="PTHR43731">
    <property type="entry name" value="RHOMBOID PROTEASE"/>
    <property type="match status" value="1"/>
</dbReference>
<comment type="similarity">
    <text evidence="2">Belongs to the peptidase S54 family.</text>
</comment>
<protein>
    <submittedName>
        <fullName evidence="10">Rhomboid family intramembrane serine protease</fullName>
    </submittedName>
</protein>
<keyword evidence="10" id="KW-0645">Protease</keyword>
<evidence type="ECO:0000259" key="8">
    <source>
        <dbReference type="Pfam" id="PF01694"/>
    </source>
</evidence>
<feature type="transmembrane region" description="Helical" evidence="7">
    <location>
        <begin position="105"/>
        <end position="127"/>
    </location>
</feature>
<keyword evidence="6 7" id="KW-0472">Membrane</keyword>
<keyword evidence="11" id="KW-1185">Reference proteome</keyword>
<evidence type="ECO:0000313" key="11">
    <source>
        <dbReference type="Proteomes" id="UP000480178"/>
    </source>
</evidence>
<dbReference type="PANTHER" id="PTHR43731:SF14">
    <property type="entry name" value="PRESENILIN-ASSOCIATED RHOMBOID-LIKE PROTEIN, MITOCHONDRIAL"/>
    <property type="match status" value="1"/>
</dbReference>